<accession>W9RCT9</accession>
<protein>
    <recommendedName>
        <fullName evidence="3">glucan endo-1,3-beta-D-glucosidase</fullName>
        <ecNumber evidence="3">3.2.1.39</ecNumber>
    </recommendedName>
    <alternativeName>
        <fullName evidence="6">(1-&gt;3)-beta-glucan endohydrolase</fullName>
    </alternativeName>
    <alternativeName>
        <fullName evidence="7">Beta-1,3-endoglucanase</fullName>
    </alternativeName>
</protein>
<dbReference type="GO" id="GO:0005975">
    <property type="term" value="P:carbohydrate metabolic process"/>
    <property type="evidence" value="ECO:0007669"/>
    <property type="project" value="InterPro"/>
</dbReference>
<dbReference type="EMBL" id="KE344020">
    <property type="protein sequence ID" value="EXB51052.1"/>
    <property type="molecule type" value="Genomic_DNA"/>
</dbReference>
<evidence type="ECO:0000256" key="3">
    <source>
        <dbReference type="ARBA" id="ARBA00012780"/>
    </source>
</evidence>
<keyword evidence="5" id="KW-0326">Glycosidase</keyword>
<evidence type="ECO:0000256" key="5">
    <source>
        <dbReference type="ARBA" id="ARBA00023295"/>
    </source>
</evidence>
<evidence type="ECO:0000256" key="4">
    <source>
        <dbReference type="ARBA" id="ARBA00022801"/>
    </source>
</evidence>
<evidence type="ECO:0000256" key="8">
    <source>
        <dbReference type="RuleBase" id="RU004335"/>
    </source>
</evidence>
<dbReference type="InterPro" id="IPR017853">
    <property type="entry name" value="GH"/>
</dbReference>
<dbReference type="Proteomes" id="UP000030645">
    <property type="component" value="Unassembled WGS sequence"/>
</dbReference>
<proteinExistence type="inferred from homology"/>
<evidence type="ECO:0000256" key="7">
    <source>
        <dbReference type="ARBA" id="ARBA00033417"/>
    </source>
</evidence>
<evidence type="ECO:0000313" key="9">
    <source>
        <dbReference type="EMBL" id="EXB51052.1"/>
    </source>
</evidence>
<keyword evidence="4" id="KW-0378">Hydrolase</keyword>
<dbReference type="InterPro" id="IPR044965">
    <property type="entry name" value="Glyco_hydro_17_plant"/>
</dbReference>
<organism evidence="9 10">
    <name type="scientific">Morus notabilis</name>
    <dbReference type="NCBI Taxonomy" id="981085"/>
    <lineage>
        <taxon>Eukaryota</taxon>
        <taxon>Viridiplantae</taxon>
        <taxon>Streptophyta</taxon>
        <taxon>Embryophyta</taxon>
        <taxon>Tracheophyta</taxon>
        <taxon>Spermatophyta</taxon>
        <taxon>Magnoliopsida</taxon>
        <taxon>eudicotyledons</taxon>
        <taxon>Gunneridae</taxon>
        <taxon>Pentapetalae</taxon>
        <taxon>rosids</taxon>
        <taxon>fabids</taxon>
        <taxon>Rosales</taxon>
        <taxon>Moraceae</taxon>
        <taxon>Moreae</taxon>
        <taxon>Morus</taxon>
    </lineage>
</organism>
<gene>
    <name evidence="9" type="ORF">L484_023754</name>
</gene>
<dbReference type="SUPFAM" id="SSF51445">
    <property type="entry name" value="(Trans)glycosidases"/>
    <property type="match status" value="1"/>
</dbReference>
<dbReference type="STRING" id="981085.W9RCT9"/>
<reference evidence="10" key="1">
    <citation type="submission" date="2013-01" db="EMBL/GenBank/DDBJ databases">
        <title>Draft Genome Sequence of a Mulberry Tree, Morus notabilis C.K. Schneid.</title>
        <authorList>
            <person name="He N."/>
            <person name="Zhao S."/>
        </authorList>
    </citation>
    <scope>NUCLEOTIDE SEQUENCE</scope>
</reference>
<evidence type="ECO:0000256" key="2">
    <source>
        <dbReference type="ARBA" id="ARBA00008773"/>
    </source>
</evidence>
<dbReference type="GO" id="GO:0042973">
    <property type="term" value="F:glucan endo-1,3-beta-D-glucosidase activity"/>
    <property type="evidence" value="ECO:0007669"/>
    <property type="project" value="UniProtKB-EC"/>
</dbReference>
<dbReference type="Gene3D" id="3.20.20.80">
    <property type="entry name" value="Glycosidases"/>
    <property type="match status" value="1"/>
</dbReference>
<dbReference type="eggNOG" id="ENOG502QQ3M">
    <property type="taxonomic scope" value="Eukaryota"/>
</dbReference>
<dbReference type="PANTHER" id="PTHR32227">
    <property type="entry name" value="GLUCAN ENDO-1,3-BETA-GLUCOSIDASE BG1-RELATED-RELATED"/>
    <property type="match status" value="1"/>
</dbReference>
<comment type="catalytic activity">
    <reaction evidence="1">
        <text>Hydrolysis of (1-&gt;3)-beta-D-glucosidic linkages in (1-&gt;3)-beta-D-glucans.</text>
        <dbReference type="EC" id="3.2.1.39"/>
    </reaction>
</comment>
<dbReference type="FunFam" id="3.20.20.80:FF:000010">
    <property type="entry name" value="glucan endo-1,3-beta-glucosidase, basic"/>
    <property type="match status" value="1"/>
</dbReference>
<name>W9RCT9_9ROSA</name>
<evidence type="ECO:0000256" key="6">
    <source>
        <dbReference type="ARBA" id="ARBA00033335"/>
    </source>
</evidence>
<evidence type="ECO:0000313" key="10">
    <source>
        <dbReference type="Proteomes" id="UP000030645"/>
    </source>
</evidence>
<sequence>MLGIENEDIQKIASSQAEADNWVLTNIRRHDNVSLKYIVVGNEVLPSDSIAQFLVPAMQNIQSAISIIGLDKQIKVSTSMDTSVLGASYPPSAASFRSDYGPIIDPLIGFLVNNSAPMLFNMYPYFTYISNTADVSLDYALFRAESAVVQDGQFGYDNLFDTILDALYSALKKAGGGSLEIVVSETGWQSAGTTAATLENARTYNSNLVQHVKGGTPKKPGRPIETYIFNMFDDIRNGIGAKYEIYWGLFQPDSEQKYPMSFN</sequence>
<dbReference type="InterPro" id="IPR000490">
    <property type="entry name" value="Glyco_hydro_17"/>
</dbReference>
<dbReference type="EC" id="3.2.1.39" evidence="3"/>
<dbReference type="Pfam" id="PF00332">
    <property type="entry name" value="Glyco_hydro_17"/>
    <property type="match status" value="1"/>
</dbReference>
<evidence type="ECO:0000256" key="1">
    <source>
        <dbReference type="ARBA" id="ARBA00000382"/>
    </source>
</evidence>
<dbReference type="AlphaFoldDB" id="W9RCT9"/>
<comment type="similarity">
    <text evidence="2 8">Belongs to the glycosyl hydrolase 17 family.</text>
</comment>
<keyword evidence="10" id="KW-1185">Reference proteome</keyword>